<proteinExistence type="predicted"/>
<keyword evidence="2" id="KW-1185">Reference proteome</keyword>
<organism evidence="1 2">
    <name type="scientific">Zarea fungicola</name>
    <dbReference type="NCBI Taxonomy" id="93591"/>
    <lineage>
        <taxon>Eukaryota</taxon>
        <taxon>Fungi</taxon>
        <taxon>Dikarya</taxon>
        <taxon>Ascomycota</taxon>
        <taxon>Pezizomycotina</taxon>
        <taxon>Sordariomycetes</taxon>
        <taxon>Hypocreomycetidae</taxon>
        <taxon>Hypocreales</taxon>
        <taxon>Cordycipitaceae</taxon>
        <taxon>Zarea</taxon>
    </lineage>
</organism>
<protein>
    <submittedName>
        <fullName evidence="1">Uncharacterized protein</fullName>
    </submittedName>
</protein>
<sequence length="480" mass="55109">MRVLNGDGHRSKQRRKPPMVPKPNRRRNATATSNVEHEYLQHIAQDRCCRIRNGIGSDENLPNRSGWIPAKLISKIGVMKSNFLAAHPAYAKTLYPLLPSDARTNMWRSDPNNETNSDNWTLPWPPYFDTIPESNNETSDVEMADSSSIGSSFEPEEENGARNKKLRRVRHEDGSYSYETCSDSDSEPKAEGSGKKKGRRHVRRVRNDDGTYMYETDPDSDSGLEDSGRARKKWKRRVRNEDGTYSYESEPDSNFEPEAAEGHTKKRKRRVRHEGGVWYSYETDPDSSSDAQAGKGAQNKGKRQVRRVRNEDGTYSYETDSDSDSALEGRERATKKWKRRVRNQDGTYTYETDSDFDSSFEEIRGAGKKRMRRILTADGEWSYVSDGNWEDALSTDDDGLNPNRRRRRRRRFGDPNYQPPRKGEESDSDQEVPLEKVREELLKEMQSIQDIQDDQGAVKSARFVTPMGLEDFVVGPSHDI</sequence>
<evidence type="ECO:0000313" key="1">
    <source>
        <dbReference type="EMBL" id="KAJ2970452.1"/>
    </source>
</evidence>
<dbReference type="EMBL" id="JANJQO010001533">
    <property type="protein sequence ID" value="KAJ2970452.1"/>
    <property type="molecule type" value="Genomic_DNA"/>
</dbReference>
<dbReference type="Proteomes" id="UP001143910">
    <property type="component" value="Unassembled WGS sequence"/>
</dbReference>
<evidence type="ECO:0000313" key="2">
    <source>
        <dbReference type="Proteomes" id="UP001143910"/>
    </source>
</evidence>
<accession>A0ACC1MTY4</accession>
<gene>
    <name evidence="1" type="ORF">NQ176_g8182</name>
</gene>
<name>A0ACC1MTY4_9HYPO</name>
<comment type="caution">
    <text evidence="1">The sequence shown here is derived from an EMBL/GenBank/DDBJ whole genome shotgun (WGS) entry which is preliminary data.</text>
</comment>
<reference evidence="1" key="1">
    <citation type="submission" date="2022-08" db="EMBL/GenBank/DDBJ databases">
        <title>Genome Sequence of Lecanicillium fungicola.</title>
        <authorList>
            <person name="Buettner E."/>
        </authorList>
    </citation>
    <scope>NUCLEOTIDE SEQUENCE</scope>
    <source>
        <strain evidence="1">Babe33</strain>
    </source>
</reference>